<reference evidence="1" key="1">
    <citation type="submission" date="2022-08" db="EMBL/GenBank/DDBJ databases">
        <title>Genome Sequence of Lecanicillium fungicola.</title>
        <authorList>
            <person name="Buettner E."/>
        </authorList>
    </citation>
    <scope>NUCLEOTIDE SEQUENCE</scope>
    <source>
        <strain evidence="1">Babe33</strain>
    </source>
</reference>
<sequence>MSETFDLFPLLPSELRLRTWQLSIRDTGLAGVNYCDLGLKRSRAIEECIFIPPNTRFPNALSPSTCKTLHVKGCTACIDKGSRGCFHGNTSSYLVDSGLWDACKESRQVMLEKFGRLCKRMPPAAGDVSSADATFAFQLGNGGVRHATVLYGRDLFIISPLDLYHAVKTDPFVNWCFGSTHRCPALGDLRYFGVPLDLGWDDRQYSFVKASLCFIISDRKSDMTVYLIDYKLQRRDRRLSPSEARPPQHDARVFHASNGKFIEVLDLEDWNDGFDDNYTRDGPPGIFGRLTLRYVLFDLLYKRWQPRLKVGLLAWESN</sequence>
<comment type="caution">
    <text evidence="1">The sequence shown here is derived from an EMBL/GenBank/DDBJ whole genome shotgun (WGS) entry which is preliminary data.</text>
</comment>
<proteinExistence type="predicted"/>
<name>A0ACC1NI81_9HYPO</name>
<protein>
    <submittedName>
        <fullName evidence="1">Uncharacterized protein</fullName>
    </submittedName>
</protein>
<evidence type="ECO:0000313" key="1">
    <source>
        <dbReference type="EMBL" id="KAJ2978617.1"/>
    </source>
</evidence>
<organism evidence="1 2">
    <name type="scientific">Zarea fungicola</name>
    <dbReference type="NCBI Taxonomy" id="93591"/>
    <lineage>
        <taxon>Eukaryota</taxon>
        <taxon>Fungi</taxon>
        <taxon>Dikarya</taxon>
        <taxon>Ascomycota</taxon>
        <taxon>Pezizomycotina</taxon>
        <taxon>Sordariomycetes</taxon>
        <taxon>Hypocreomycetidae</taxon>
        <taxon>Hypocreales</taxon>
        <taxon>Cordycipitaceae</taxon>
        <taxon>Zarea</taxon>
    </lineage>
</organism>
<dbReference type="EMBL" id="JANJQO010000358">
    <property type="protein sequence ID" value="KAJ2978617.1"/>
    <property type="molecule type" value="Genomic_DNA"/>
</dbReference>
<dbReference type="Proteomes" id="UP001143910">
    <property type="component" value="Unassembled WGS sequence"/>
</dbReference>
<gene>
    <name evidence="1" type="ORF">NQ176_g3716</name>
</gene>
<keyword evidence="2" id="KW-1185">Reference proteome</keyword>
<evidence type="ECO:0000313" key="2">
    <source>
        <dbReference type="Proteomes" id="UP001143910"/>
    </source>
</evidence>
<accession>A0ACC1NI81</accession>